<dbReference type="Gene3D" id="3.40.50.300">
    <property type="entry name" value="P-loop containing nucleotide triphosphate hydrolases"/>
    <property type="match status" value="2"/>
</dbReference>
<dbReference type="GO" id="GO:0009307">
    <property type="term" value="P:DNA restriction-modification system"/>
    <property type="evidence" value="ECO:0007669"/>
    <property type="project" value="UniProtKB-KW"/>
</dbReference>
<dbReference type="GO" id="GO:0003677">
    <property type="term" value="F:DNA binding"/>
    <property type="evidence" value="ECO:0007669"/>
    <property type="project" value="InterPro"/>
</dbReference>
<dbReference type="InterPro" id="IPR051268">
    <property type="entry name" value="Type-I_R_enzyme_R_subunit"/>
</dbReference>
<dbReference type="InterPro" id="IPR040980">
    <property type="entry name" value="SWI2_SNF2"/>
</dbReference>
<dbReference type="PROSITE" id="PS51192">
    <property type="entry name" value="HELICASE_ATP_BIND_1"/>
    <property type="match status" value="1"/>
</dbReference>
<gene>
    <name evidence="3" type="ORF">EZS27_018606</name>
</gene>
<dbReference type="InterPro" id="IPR014001">
    <property type="entry name" value="Helicase_ATP-bd"/>
</dbReference>
<protein>
    <submittedName>
        <fullName evidence="3">Type I restriction enzyme EcoR124II R protein</fullName>
        <ecNumber evidence="3">3.1.21.3</ecNumber>
    </submittedName>
</protein>
<dbReference type="Pfam" id="PF22679">
    <property type="entry name" value="T1R_D3-like"/>
    <property type="match status" value="1"/>
</dbReference>
<dbReference type="InterPro" id="IPR055180">
    <property type="entry name" value="HsdR_RecA-like_helicase_dom_2"/>
</dbReference>
<organism evidence="3">
    <name type="scientific">termite gut metagenome</name>
    <dbReference type="NCBI Taxonomy" id="433724"/>
    <lineage>
        <taxon>unclassified sequences</taxon>
        <taxon>metagenomes</taxon>
        <taxon>organismal metagenomes</taxon>
    </lineage>
</organism>
<dbReference type="SUPFAM" id="SSF52540">
    <property type="entry name" value="P-loop containing nucleoside triphosphate hydrolases"/>
    <property type="match status" value="2"/>
</dbReference>
<name>A0A5J4RFQ7_9ZZZZ</name>
<dbReference type="Pfam" id="PF18766">
    <property type="entry name" value="SWI2_SNF2"/>
    <property type="match status" value="1"/>
</dbReference>
<dbReference type="CDD" id="cd18800">
    <property type="entry name" value="SF2_C_EcoR124I-like"/>
    <property type="match status" value="1"/>
</dbReference>
<dbReference type="Pfam" id="PF11867">
    <property type="entry name" value="T1RH-like_C"/>
    <property type="match status" value="1"/>
</dbReference>
<reference evidence="3" key="1">
    <citation type="submission" date="2019-03" db="EMBL/GenBank/DDBJ databases">
        <title>Single cell metagenomics reveals metabolic interactions within the superorganism composed of flagellate Streblomastix strix and complex community of Bacteroidetes bacteria on its surface.</title>
        <authorList>
            <person name="Treitli S.C."/>
            <person name="Kolisko M."/>
            <person name="Husnik F."/>
            <person name="Keeling P."/>
            <person name="Hampl V."/>
        </authorList>
    </citation>
    <scope>NUCLEOTIDE SEQUENCE</scope>
    <source>
        <strain evidence="3">STM</strain>
    </source>
</reference>
<dbReference type="EC" id="3.1.21.3" evidence="3"/>
<evidence type="ECO:0000313" key="3">
    <source>
        <dbReference type="EMBL" id="KAA6332936.1"/>
    </source>
</evidence>
<feature type="domain" description="Helicase ATP-binding" evidence="2">
    <location>
        <begin position="1"/>
        <end position="184"/>
    </location>
</feature>
<dbReference type="GO" id="GO:0005524">
    <property type="term" value="F:ATP binding"/>
    <property type="evidence" value="ECO:0007669"/>
    <property type="project" value="InterPro"/>
</dbReference>
<proteinExistence type="predicted"/>
<sequence length="787" mass="90052">KGGTYFGATGCGKTFTMLFLARQLAMRCKKQLGSPTILIIVDREDLEAQAGKLFCKATDYMDDKSIKVFDSRDDLHDELITRETGGVYITTIQKFTSQTGLLSDRSNIICFSDEAHRSQNNTGSKLKINKTEEDGQKLGAFVTYGFAKYLRDALPNATYVGFTGTPVDETVHVFGDVVDKYTMTESQKDGITVPIKYEARLARVFTNTEQIQQIEAYYRLCADEGASEEEIKKSKAAMSRINVILSDPDRLKRLAVDILNHYDTICEDTPDLVQKAMIVCSERTIAYKLYTIIKELRPAWCKPRKAMNENALSAEELEKLEPVSFVNVVATRDKNDDAEMYKLLGEKEHRKDLAEIFKNDKSNFQMAIVVDMWITGFDVPSLSVLYNDKPLQKHTLIQTISRVNRKYETKEYGLIVDYLGIRENMKQAMKQYGGGEQIGGDDIESTLTVFRNELQILKDMMCNFDFSSFFDGSPLERLQCLQFAAEYILGQPVRNEQKVSFHTLYRGHVKRLKTAYNICNPAGVLEELETIWAQCLMGISSFLGKITDGQHDVESMNRQVEQMLKDVLNCSGVETILNTQTEEEIFGESFMQELDEVKLPNTKFQLLAKMLGKVIREYGRTNKIKAEYFKELLEKAVDSYNNRDNLTFTNDVTGDVVSAISDEVARKVESLTDQLLEIFQNLKSDKEEFKKLGITFEEKAFFDILVDTRNKHHFEYTDDQCIGLAKKIKELIDGSSIYADWINNNNIRNGLKNELIKLLYHEGYPPQWNNEIFEKILTQVENYKQKQ</sequence>
<dbReference type="InterPro" id="IPR004473">
    <property type="entry name" value="Restrct_endonuc_typeI_HsdR"/>
</dbReference>
<dbReference type="SMART" id="SM00487">
    <property type="entry name" value="DEXDc"/>
    <property type="match status" value="1"/>
</dbReference>
<feature type="non-terminal residue" evidence="3">
    <location>
        <position position="1"/>
    </location>
</feature>
<dbReference type="EMBL" id="SNRY01001176">
    <property type="protein sequence ID" value="KAA6332936.1"/>
    <property type="molecule type" value="Genomic_DNA"/>
</dbReference>
<evidence type="ECO:0000256" key="1">
    <source>
        <dbReference type="ARBA" id="ARBA00022747"/>
    </source>
</evidence>
<keyword evidence="1" id="KW-0680">Restriction system</keyword>
<dbReference type="InterPro" id="IPR021810">
    <property type="entry name" value="T1RH-like_C"/>
</dbReference>
<dbReference type="AlphaFoldDB" id="A0A5J4RFQ7"/>
<comment type="caution">
    <text evidence="3">The sequence shown here is derived from an EMBL/GenBank/DDBJ whole genome shotgun (WGS) entry which is preliminary data.</text>
</comment>
<dbReference type="InterPro" id="IPR027417">
    <property type="entry name" value="P-loop_NTPase"/>
</dbReference>
<evidence type="ECO:0000259" key="2">
    <source>
        <dbReference type="PROSITE" id="PS51192"/>
    </source>
</evidence>
<dbReference type="PANTHER" id="PTHR30195:SF15">
    <property type="entry name" value="TYPE I RESTRICTION ENZYME HINDI ENDONUCLEASE SUBUNIT"/>
    <property type="match status" value="1"/>
</dbReference>
<accession>A0A5J4RFQ7</accession>
<dbReference type="NCBIfam" id="TIGR00348">
    <property type="entry name" value="hsdR"/>
    <property type="match status" value="1"/>
</dbReference>
<dbReference type="GO" id="GO:0009035">
    <property type="term" value="F:type I site-specific deoxyribonuclease activity"/>
    <property type="evidence" value="ECO:0007669"/>
    <property type="project" value="UniProtKB-EC"/>
</dbReference>
<dbReference type="PANTHER" id="PTHR30195">
    <property type="entry name" value="TYPE I SITE-SPECIFIC DEOXYRIBONUCLEASE PROTEIN SUBUNIT M AND R"/>
    <property type="match status" value="1"/>
</dbReference>
<keyword evidence="3" id="KW-0378">Hydrolase</keyword>